<evidence type="ECO:0000256" key="4">
    <source>
        <dbReference type="ARBA" id="ARBA00022553"/>
    </source>
</evidence>
<dbReference type="Proteomes" id="UP000028702">
    <property type="component" value="Unassembled WGS sequence"/>
</dbReference>
<comment type="subcellular location">
    <subcellularLocation>
        <location evidence="2">Membrane</location>
    </subcellularLocation>
</comment>
<dbReference type="eggNOG" id="COG0642">
    <property type="taxonomic scope" value="Bacteria"/>
</dbReference>
<dbReference type="EMBL" id="BBIO01000007">
    <property type="protein sequence ID" value="GAK45156.1"/>
    <property type="molecule type" value="Genomic_DNA"/>
</dbReference>
<comment type="catalytic activity">
    <reaction evidence="1">
        <text>ATP + protein L-histidine = ADP + protein N-phospho-L-histidine.</text>
        <dbReference type="EC" id="2.7.13.3"/>
    </reaction>
</comment>
<keyword evidence="8 11" id="KW-1133">Transmembrane helix</keyword>
<dbReference type="STRING" id="1333998.M2A_1655"/>
<evidence type="ECO:0000256" key="9">
    <source>
        <dbReference type="ARBA" id="ARBA00023012"/>
    </source>
</evidence>
<feature type="domain" description="HAMP" evidence="13">
    <location>
        <begin position="208"/>
        <end position="259"/>
    </location>
</feature>
<dbReference type="GO" id="GO:0005886">
    <property type="term" value="C:plasma membrane"/>
    <property type="evidence" value="ECO:0007669"/>
    <property type="project" value="TreeGrafter"/>
</dbReference>
<dbReference type="InterPro" id="IPR050428">
    <property type="entry name" value="TCS_sensor_his_kinase"/>
</dbReference>
<keyword evidence="15" id="KW-1185">Reference proteome</keyword>
<dbReference type="RefSeq" id="WP_045445662.1">
    <property type="nucleotide sequence ID" value="NZ_BBIO01000007.1"/>
</dbReference>
<evidence type="ECO:0000256" key="7">
    <source>
        <dbReference type="ARBA" id="ARBA00022777"/>
    </source>
</evidence>
<dbReference type="PANTHER" id="PTHR45436">
    <property type="entry name" value="SENSOR HISTIDINE KINASE YKOH"/>
    <property type="match status" value="1"/>
</dbReference>
<evidence type="ECO:0000256" key="1">
    <source>
        <dbReference type="ARBA" id="ARBA00000085"/>
    </source>
</evidence>
<dbReference type="InterPro" id="IPR003660">
    <property type="entry name" value="HAMP_dom"/>
</dbReference>
<accession>A0A081BAT8</accession>
<evidence type="ECO:0000313" key="14">
    <source>
        <dbReference type="EMBL" id="GAK45156.1"/>
    </source>
</evidence>
<dbReference type="PRINTS" id="PR00344">
    <property type="entry name" value="BCTRLSENSOR"/>
</dbReference>
<evidence type="ECO:0000256" key="10">
    <source>
        <dbReference type="ARBA" id="ARBA00023136"/>
    </source>
</evidence>
<keyword evidence="6 11" id="KW-0812">Transmembrane</keyword>
<dbReference type="AlphaFoldDB" id="A0A081BAT8"/>
<keyword evidence="9" id="KW-0902">Two-component regulatory system</keyword>
<dbReference type="SUPFAM" id="SSF55874">
    <property type="entry name" value="ATPase domain of HSP90 chaperone/DNA topoisomerase II/histidine kinase"/>
    <property type="match status" value="1"/>
</dbReference>
<dbReference type="InterPro" id="IPR036890">
    <property type="entry name" value="HATPase_C_sf"/>
</dbReference>
<dbReference type="PROSITE" id="PS50109">
    <property type="entry name" value="HIS_KIN"/>
    <property type="match status" value="1"/>
</dbReference>
<dbReference type="InterPro" id="IPR005467">
    <property type="entry name" value="His_kinase_dom"/>
</dbReference>
<reference evidence="14 15" key="1">
    <citation type="submission" date="2014-07" db="EMBL/GenBank/DDBJ databases">
        <title>Tepidicaulis marinum gen. nov., sp. nov., a novel marine bacterium denitrifying nitrate to nitrous oxide strictly under microaerobic conditions.</title>
        <authorList>
            <person name="Takeuchi M."/>
            <person name="Yamagishi T."/>
            <person name="Kamagata Y."/>
            <person name="Oshima K."/>
            <person name="Hattori M."/>
            <person name="Katayama T."/>
            <person name="Hanada S."/>
            <person name="Tamaki H."/>
            <person name="Marumo K."/>
            <person name="Maeda H."/>
            <person name="Nedachi M."/>
            <person name="Iwasaki W."/>
            <person name="Suwa Y."/>
            <person name="Sakata S."/>
        </authorList>
    </citation>
    <scope>NUCLEOTIDE SEQUENCE [LARGE SCALE GENOMIC DNA]</scope>
    <source>
        <strain evidence="14 15">MA2</strain>
    </source>
</reference>
<keyword evidence="5" id="KW-0808">Transferase</keyword>
<dbReference type="PROSITE" id="PS50885">
    <property type="entry name" value="HAMP"/>
    <property type="match status" value="1"/>
</dbReference>
<dbReference type="Pfam" id="PF02518">
    <property type="entry name" value="HATPase_c"/>
    <property type="match status" value="1"/>
</dbReference>
<proteinExistence type="predicted"/>
<evidence type="ECO:0000259" key="12">
    <source>
        <dbReference type="PROSITE" id="PS50109"/>
    </source>
</evidence>
<evidence type="ECO:0000256" key="6">
    <source>
        <dbReference type="ARBA" id="ARBA00022692"/>
    </source>
</evidence>
<feature type="transmembrane region" description="Helical" evidence="11">
    <location>
        <begin position="12"/>
        <end position="35"/>
    </location>
</feature>
<dbReference type="GO" id="GO:0004673">
    <property type="term" value="F:protein histidine kinase activity"/>
    <property type="evidence" value="ECO:0007669"/>
    <property type="project" value="UniProtKB-EC"/>
</dbReference>
<evidence type="ECO:0000256" key="2">
    <source>
        <dbReference type="ARBA" id="ARBA00004370"/>
    </source>
</evidence>
<evidence type="ECO:0000256" key="11">
    <source>
        <dbReference type="SAM" id="Phobius"/>
    </source>
</evidence>
<sequence length="473" mass="51803">MRLDLNSLSFRLIAAATVWIGLFLLLAGIGLTSLFRQSVERSFDSNLEVMLDGLVAVAEISPEGRISLQRTPAETRFDRAYSGWYWQITPLDSAAVIEAVEENEGPDSEVMRSRSLWDITLPLKRLAALEEDDEGGLRRGYMAGPQDQRLRVLERRLALPENPRVISFALAADTSSIDAEVAQFNGFVIGGLFMLGGGLVIALVIQVRFGLRPLENVRTALRDIRTGRQTRLHGDFPAEIKPLADELNSLLDYTTDVLERSRTHVGNLAHALKTPLSVLTNESRRSQGALAGLVEREAAAMREQIDHHLSRARAAASVRVLGAFTPLEPLIERMERTLARIYLDKNLLIEAECEAGLAFRGEAQDMEELIGNLLDNACKWAARRVRIHASGAAGDGDTLTLCVDDDGPGLSGEEREKALGRGQRLDERKPGSGLGLSIVKDIAALYNGAFTLEESPLGGLRARLVLPRAKAES</sequence>
<dbReference type="SMART" id="SM00387">
    <property type="entry name" value="HATPase_c"/>
    <property type="match status" value="1"/>
</dbReference>
<dbReference type="InterPro" id="IPR004358">
    <property type="entry name" value="Sig_transdc_His_kin-like_C"/>
</dbReference>
<keyword evidence="7 14" id="KW-0418">Kinase</keyword>
<dbReference type="Gene3D" id="3.30.565.10">
    <property type="entry name" value="Histidine kinase-like ATPase, C-terminal domain"/>
    <property type="match status" value="1"/>
</dbReference>
<dbReference type="Gene3D" id="1.10.287.130">
    <property type="match status" value="1"/>
</dbReference>
<dbReference type="EC" id="2.7.13.3" evidence="3"/>
<protein>
    <recommendedName>
        <fullName evidence="3">histidine kinase</fullName>
        <ecNumber evidence="3">2.7.13.3</ecNumber>
    </recommendedName>
</protein>
<feature type="transmembrane region" description="Helical" evidence="11">
    <location>
        <begin position="184"/>
        <end position="205"/>
    </location>
</feature>
<dbReference type="InterPro" id="IPR003594">
    <property type="entry name" value="HATPase_dom"/>
</dbReference>
<name>A0A081BAT8_9HYPH</name>
<evidence type="ECO:0000259" key="13">
    <source>
        <dbReference type="PROSITE" id="PS50885"/>
    </source>
</evidence>
<evidence type="ECO:0000256" key="3">
    <source>
        <dbReference type="ARBA" id="ARBA00012438"/>
    </source>
</evidence>
<evidence type="ECO:0000313" key="15">
    <source>
        <dbReference type="Proteomes" id="UP000028702"/>
    </source>
</evidence>
<dbReference type="PANTHER" id="PTHR45436:SF5">
    <property type="entry name" value="SENSOR HISTIDINE KINASE TRCS"/>
    <property type="match status" value="1"/>
</dbReference>
<keyword evidence="10 11" id="KW-0472">Membrane</keyword>
<organism evidence="14 15">
    <name type="scientific">Tepidicaulis marinus</name>
    <dbReference type="NCBI Taxonomy" id="1333998"/>
    <lineage>
        <taxon>Bacteria</taxon>
        <taxon>Pseudomonadati</taxon>
        <taxon>Pseudomonadota</taxon>
        <taxon>Alphaproteobacteria</taxon>
        <taxon>Hyphomicrobiales</taxon>
        <taxon>Parvibaculaceae</taxon>
        <taxon>Tepidicaulis</taxon>
    </lineage>
</organism>
<evidence type="ECO:0000256" key="8">
    <source>
        <dbReference type="ARBA" id="ARBA00022989"/>
    </source>
</evidence>
<gene>
    <name evidence="14" type="ORF">M2A_1655</name>
</gene>
<dbReference type="GO" id="GO:0000160">
    <property type="term" value="P:phosphorelay signal transduction system"/>
    <property type="evidence" value="ECO:0007669"/>
    <property type="project" value="UniProtKB-KW"/>
</dbReference>
<comment type="caution">
    <text evidence="14">The sequence shown here is derived from an EMBL/GenBank/DDBJ whole genome shotgun (WGS) entry which is preliminary data.</text>
</comment>
<evidence type="ECO:0000256" key="5">
    <source>
        <dbReference type="ARBA" id="ARBA00022679"/>
    </source>
</evidence>
<keyword evidence="4" id="KW-0597">Phosphoprotein</keyword>
<feature type="domain" description="Histidine kinase" evidence="12">
    <location>
        <begin position="267"/>
        <end position="470"/>
    </location>
</feature>